<dbReference type="InterPro" id="IPR044517">
    <property type="entry name" value="PHOX1-4"/>
</dbReference>
<organism evidence="3 4">
    <name type="scientific">Lupinus angustifolius</name>
    <name type="common">Narrow-leaved blue lupine</name>
    <dbReference type="NCBI Taxonomy" id="3871"/>
    <lineage>
        <taxon>Eukaryota</taxon>
        <taxon>Viridiplantae</taxon>
        <taxon>Streptophyta</taxon>
        <taxon>Embryophyta</taxon>
        <taxon>Tracheophyta</taxon>
        <taxon>Spermatophyta</taxon>
        <taxon>Magnoliopsida</taxon>
        <taxon>eudicotyledons</taxon>
        <taxon>Gunneridae</taxon>
        <taxon>Pentapetalae</taxon>
        <taxon>rosids</taxon>
        <taxon>fabids</taxon>
        <taxon>Fabales</taxon>
        <taxon>Fabaceae</taxon>
        <taxon>Papilionoideae</taxon>
        <taxon>50 kb inversion clade</taxon>
        <taxon>genistoids sensu lato</taxon>
        <taxon>core genistoids</taxon>
        <taxon>Genisteae</taxon>
        <taxon>Lupinus</taxon>
    </lineage>
</organism>
<dbReference type="PANTHER" id="PTHR46183:SF8">
    <property type="entry name" value="PROTEIN CLMP1"/>
    <property type="match status" value="1"/>
</dbReference>
<evidence type="ECO:0000256" key="2">
    <source>
        <dbReference type="SAM" id="Phobius"/>
    </source>
</evidence>
<evidence type="ECO:0000313" key="4">
    <source>
        <dbReference type="Proteomes" id="UP000188354"/>
    </source>
</evidence>
<gene>
    <name evidence="3" type="ORF">TanjilG_02902</name>
</gene>
<dbReference type="Gramene" id="OIV89770">
    <property type="protein sequence ID" value="OIV89770"/>
    <property type="gene ID" value="TanjilG_02902"/>
</dbReference>
<evidence type="ECO:0000256" key="1">
    <source>
        <dbReference type="PROSITE-ProRule" id="PRU00339"/>
    </source>
</evidence>
<name>A0A4P1QP12_LUPAN</name>
<evidence type="ECO:0000313" key="3">
    <source>
        <dbReference type="EMBL" id="OIV89770.1"/>
    </source>
</evidence>
<proteinExistence type="predicted"/>
<dbReference type="InterPro" id="IPR019734">
    <property type="entry name" value="TPR_rpt"/>
</dbReference>
<protein>
    <submittedName>
        <fullName evidence="3">Uncharacterized protein</fullName>
    </submittedName>
</protein>
<feature type="transmembrane region" description="Helical" evidence="2">
    <location>
        <begin position="6"/>
        <end position="26"/>
    </location>
</feature>
<keyword evidence="2" id="KW-0812">Transmembrane</keyword>
<dbReference type="InterPro" id="IPR011990">
    <property type="entry name" value="TPR-like_helical_dom_sf"/>
</dbReference>
<keyword evidence="4" id="KW-1185">Reference proteome</keyword>
<dbReference type="PROSITE" id="PS50005">
    <property type="entry name" value="TPR"/>
    <property type="match status" value="1"/>
</dbReference>
<sequence>MDYVLTWCIFITQWGGIGFLNFLILAHELKEEGNKRFQNKDYVGALQQYENALKLTPKTHLERAVFHSNRAACLMQMKPIDYETVIAESTMALQVQPQFLRALLQRARA</sequence>
<dbReference type="SUPFAM" id="SSF48452">
    <property type="entry name" value="TPR-like"/>
    <property type="match status" value="1"/>
</dbReference>
<keyword evidence="1" id="KW-0802">TPR repeat</keyword>
<dbReference type="Proteomes" id="UP000188354">
    <property type="component" value="Unassembled WGS sequence"/>
</dbReference>
<keyword evidence="2" id="KW-0472">Membrane</keyword>
<dbReference type="STRING" id="3871.A0A4P1QP12"/>
<dbReference type="EMBL" id="KV862246">
    <property type="protein sequence ID" value="OIV89770.1"/>
    <property type="molecule type" value="Genomic_DNA"/>
</dbReference>
<feature type="repeat" description="TPR" evidence="1">
    <location>
        <begin position="26"/>
        <end position="59"/>
    </location>
</feature>
<reference evidence="3 4" key="1">
    <citation type="journal article" date="2017" name="Plant Biotechnol. J.">
        <title>A comprehensive draft genome sequence for lupin (Lupinus angustifolius), an emerging health food: insights into plant-microbe interactions and legume evolution.</title>
        <authorList>
            <person name="Hane J.K."/>
            <person name="Ming Y."/>
            <person name="Kamphuis L.G."/>
            <person name="Nelson M.N."/>
            <person name="Garg G."/>
            <person name="Atkins C.A."/>
            <person name="Bayer P.E."/>
            <person name="Bravo A."/>
            <person name="Bringans S."/>
            <person name="Cannon S."/>
            <person name="Edwards D."/>
            <person name="Foley R."/>
            <person name="Gao L.L."/>
            <person name="Harrison M.J."/>
            <person name="Huang W."/>
            <person name="Hurgobin B."/>
            <person name="Li S."/>
            <person name="Liu C.W."/>
            <person name="McGrath A."/>
            <person name="Morahan G."/>
            <person name="Murray J."/>
            <person name="Weller J."/>
            <person name="Jian J."/>
            <person name="Singh K.B."/>
        </authorList>
    </citation>
    <scope>NUCLEOTIDE SEQUENCE [LARGE SCALE GENOMIC DNA]</scope>
    <source>
        <strain evidence="4">cv. Tanjil</strain>
        <tissue evidence="3">Whole plant</tissue>
    </source>
</reference>
<keyword evidence="2" id="KW-1133">Transmembrane helix</keyword>
<dbReference type="PANTHER" id="PTHR46183">
    <property type="entry name" value="PROTEIN CLMP1"/>
    <property type="match status" value="1"/>
</dbReference>
<dbReference type="Gene3D" id="1.25.40.10">
    <property type="entry name" value="Tetratricopeptide repeat domain"/>
    <property type="match status" value="1"/>
</dbReference>
<dbReference type="AlphaFoldDB" id="A0A4P1QP12"/>
<accession>A0A4P1QP12</accession>